<accession>A0A8T0Q105</accession>
<proteinExistence type="predicted"/>
<dbReference type="Proteomes" id="UP000823388">
    <property type="component" value="Chromosome 7N"/>
</dbReference>
<gene>
    <name evidence="2" type="ORF">PVAP13_7NG022400</name>
</gene>
<keyword evidence="3" id="KW-1185">Reference proteome</keyword>
<dbReference type="AlphaFoldDB" id="A0A8T0Q105"/>
<evidence type="ECO:0000313" key="2">
    <source>
        <dbReference type="EMBL" id="KAG2564816.1"/>
    </source>
</evidence>
<evidence type="ECO:0000313" key="3">
    <source>
        <dbReference type="Proteomes" id="UP000823388"/>
    </source>
</evidence>
<sequence length="231" mass="24647">MAGSTEEQTQPLLPQEPSALQLLVSLVTVVLVIVGGVYFKRHYWQRIFAPFGSVEYTITMAAVSGLDPATDLQARPALLDPAFNLTLHVASPTTASWCQCIDAGTTVEVSYLRSGVPLATGPAPAFCVEVGEQREESSIVAWGEGVRLPGFVLDSLAADMRNGTTEFGIKLTEPLPYCGSSMRYCSSRVWVLSCCKIGGGPAPCSFSYERASVPVPRPGRDSGSSLPMPTQ</sequence>
<organism evidence="2 3">
    <name type="scientific">Panicum virgatum</name>
    <name type="common">Blackwell switchgrass</name>
    <dbReference type="NCBI Taxonomy" id="38727"/>
    <lineage>
        <taxon>Eukaryota</taxon>
        <taxon>Viridiplantae</taxon>
        <taxon>Streptophyta</taxon>
        <taxon>Embryophyta</taxon>
        <taxon>Tracheophyta</taxon>
        <taxon>Spermatophyta</taxon>
        <taxon>Magnoliopsida</taxon>
        <taxon>Liliopsida</taxon>
        <taxon>Poales</taxon>
        <taxon>Poaceae</taxon>
        <taxon>PACMAD clade</taxon>
        <taxon>Panicoideae</taxon>
        <taxon>Panicodae</taxon>
        <taxon>Paniceae</taxon>
        <taxon>Panicinae</taxon>
        <taxon>Panicum</taxon>
        <taxon>Panicum sect. Hiantes</taxon>
    </lineage>
</organism>
<keyword evidence="1" id="KW-1133">Transmembrane helix</keyword>
<evidence type="ECO:0000256" key="1">
    <source>
        <dbReference type="SAM" id="Phobius"/>
    </source>
</evidence>
<dbReference type="EMBL" id="CM029050">
    <property type="protein sequence ID" value="KAG2564816.1"/>
    <property type="molecule type" value="Genomic_DNA"/>
</dbReference>
<name>A0A8T0Q105_PANVG</name>
<feature type="transmembrane region" description="Helical" evidence="1">
    <location>
        <begin position="20"/>
        <end position="39"/>
    </location>
</feature>
<protein>
    <submittedName>
        <fullName evidence="2">Uncharacterized protein</fullName>
    </submittedName>
</protein>
<keyword evidence="1" id="KW-0472">Membrane</keyword>
<dbReference type="PANTHER" id="PTHR33994">
    <property type="entry name" value="OS04G0515000 PROTEIN"/>
    <property type="match status" value="1"/>
</dbReference>
<comment type="caution">
    <text evidence="2">The sequence shown here is derived from an EMBL/GenBank/DDBJ whole genome shotgun (WGS) entry which is preliminary data.</text>
</comment>
<keyword evidence="1" id="KW-0812">Transmembrane</keyword>
<dbReference type="PANTHER" id="PTHR33994:SF25">
    <property type="entry name" value="OS02G0619200 PROTEIN"/>
    <property type="match status" value="1"/>
</dbReference>
<reference evidence="2" key="1">
    <citation type="submission" date="2020-05" db="EMBL/GenBank/DDBJ databases">
        <title>WGS assembly of Panicum virgatum.</title>
        <authorList>
            <person name="Lovell J.T."/>
            <person name="Jenkins J."/>
            <person name="Shu S."/>
            <person name="Juenger T.E."/>
            <person name="Schmutz J."/>
        </authorList>
    </citation>
    <scope>NUCLEOTIDE SEQUENCE</scope>
    <source>
        <strain evidence="2">AP13</strain>
    </source>
</reference>